<dbReference type="Pfam" id="PF00550">
    <property type="entry name" value="PP-binding"/>
    <property type="match status" value="1"/>
</dbReference>
<dbReference type="Gene3D" id="3.30.300.30">
    <property type="match status" value="1"/>
</dbReference>
<dbReference type="EC" id="6.2.1.26" evidence="6"/>
<comment type="similarity">
    <text evidence="1">Belongs to the ATP-dependent AMP-binding enzyme family.</text>
</comment>
<dbReference type="InterPro" id="IPR009081">
    <property type="entry name" value="PP-bd_ACP"/>
</dbReference>
<reference evidence="7" key="1">
    <citation type="submission" date="2018-02" db="EMBL/GenBank/DDBJ databases">
        <authorList>
            <person name="Hausmann B."/>
        </authorList>
    </citation>
    <scope>NUCLEOTIDE SEQUENCE [LARGE SCALE GENOMIC DNA]</scope>
    <source>
        <strain evidence="7">Peat soil MAG SbA5</strain>
    </source>
</reference>
<dbReference type="SUPFAM" id="SSF53474">
    <property type="entry name" value="alpha/beta-Hydrolases"/>
    <property type="match status" value="1"/>
</dbReference>
<dbReference type="Pfam" id="PF13193">
    <property type="entry name" value="AMP-binding_C"/>
    <property type="match status" value="1"/>
</dbReference>
<evidence type="ECO:0000256" key="2">
    <source>
        <dbReference type="ARBA" id="ARBA00022450"/>
    </source>
</evidence>
<dbReference type="GO" id="GO:0008756">
    <property type="term" value="F:o-succinylbenzoate-CoA ligase activity"/>
    <property type="evidence" value="ECO:0007669"/>
    <property type="project" value="UniProtKB-EC"/>
</dbReference>
<evidence type="ECO:0000256" key="4">
    <source>
        <dbReference type="ARBA" id="ARBA00022598"/>
    </source>
</evidence>
<dbReference type="Pfam" id="PF00501">
    <property type="entry name" value="AMP-binding"/>
    <property type="match status" value="1"/>
</dbReference>
<dbReference type="Proteomes" id="UP000239735">
    <property type="component" value="Unassembled WGS sequence"/>
</dbReference>
<dbReference type="InterPro" id="IPR029058">
    <property type="entry name" value="AB_hydrolase_fold"/>
</dbReference>
<evidence type="ECO:0000256" key="3">
    <source>
        <dbReference type="ARBA" id="ARBA00022553"/>
    </source>
</evidence>
<feature type="domain" description="Carrier" evidence="5">
    <location>
        <begin position="520"/>
        <end position="597"/>
    </location>
</feature>
<dbReference type="GO" id="GO:0031956">
    <property type="term" value="F:medium-chain fatty acid-CoA ligase activity"/>
    <property type="evidence" value="ECO:0007669"/>
    <property type="project" value="TreeGrafter"/>
</dbReference>
<dbReference type="InterPro" id="IPR006162">
    <property type="entry name" value="Ppantetheine_attach_site"/>
</dbReference>
<protein>
    <submittedName>
        <fullName evidence="6">Putative o-succinylbenzoate--CoA ligase</fullName>
        <ecNumber evidence="6">6.2.1.26</ecNumber>
    </submittedName>
</protein>
<dbReference type="InterPro" id="IPR025110">
    <property type="entry name" value="AMP-bd_C"/>
</dbReference>
<dbReference type="Gene3D" id="1.10.1200.10">
    <property type="entry name" value="ACP-like"/>
    <property type="match status" value="1"/>
</dbReference>
<evidence type="ECO:0000256" key="1">
    <source>
        <dbReference type="ARBA" id="ARBA00006432"/>
    </source>
</evidence>
<dbReference type="PANTHER" id="PTHR43201:SF5">
    <property type="entry name" value="MEDIUM-CHAIN ACYL-COA LIGASE ACSF2, MITOCHONDRIAL"/>
    <property type="match status" value="1"/>
</dbReference>
<sequence>MGRTQLASLDAIAHYADSSPQSIALIEPEGPTLNYKELWAQIETLSCRLEEASIGSGERVAVLLPQGGQQVLAVTGVLNRHVAIPLQTKTTPKEVEASLHKLSVSALIAAPEFEAEADAAFEQGITVLVARKGESPKDWQIRVPASRHNSCNEPSEAVVLTITSATMGGFKIVPKTAANIDAGIASMCNWAKLTASDRLLLLIPQCFGVSVRCVQAQFCVGGAVIATGGFNSADYVSWINNLRPTWYICSPAVHQAAMEQLRCEPPSRSVTLRFIESCFAPLPEKLRQELEQILGVPMLLRYGASEAGDIASEFLSSGGHVPNRVGRSCGLEIGIMNSTGLLLPAGEEGEIAVRGPTVVSGYMDNPEATRAAFQDGWFRTGDSGRLDPDGNLYLTGRLKEIINRGGEKIIPAEVDAVIEAHPAVLEAVAFAVPHRTLGEDVACAVVLRGGNEPRVSAIELRRYAAQRLASFKVPHRIRFVDEIPRGEIGKPQRRLLTEKFGGAIADLPALLNSEDHRPALEIEDVYHQIRQIWARILNRDDVDLDEDFFDAGGDSLAAMTMLAEVDQRLGSKSTGYIASFIDEPTIRNLTTLAGRPEFPRPAFGAPSDMQIFPVRAGGSGPTFYCVPGDEDEGIYFRRLARHLQGIMDLAIVRPANTFYGPGLFTFERAGEEMAAIILREQPQGPYLVGGFCFGGIVASEAARQLALRNRDVRLVFFDVPMPGPYTLLGYFGRRLGRGLRERKTDGNEHTSPAIKHPETALLRATRFAMIPIRAARLLAHSVRTRWRRFVWYSMVPLRRWFVPIEHVHFFQWLMRKSQEDYFPFFRARTIDAPILHFLSSDGMGTTRGAGRDAMDTGLNASRLRWRDVACRGIEELFVPLDHSRILHESNLPGIVNRLMQWTGKNYRASLNAEVHK</sequence>
<evidence type="ECO:0000313" key="7">
    <source>
        <dbReference type="Proteomes" id="UP000239735"/>
    </source>
</evidence>
<evidence type="ECO:0000259" key="5">
    <source>
        <dbReference type="PROSITE" id="PS50075"/>
    </source>
</evidence>
<dbReference type="PROSITE" id="PS00012">
    <property type="entry name" value="PHOSPHOPANTETHEINE"/>
    <property type="match status" value="1"/>
</dbReference>
<name>A0A2N9M9X4_9BACT</name>
<dbReference type="InterPro" id="IPR045851">
    <property type="entry name" value="AMP-bd_C_sf"/>
</dbReference>
<dbReference type="InterPro" id="IPR042099">
    <property type="entry name" value="ANL_N_sf"/>
</dbReference>
<dbReference type="AlphaFoldDB" id="A0A2N9M9X4"/>
<keyword evidence="3" id="KW-0597">Phosphoprotein</keyword>
<dbReference type="GO" id="GO:0006631">
    <property type="term" value="P:fatty acid metabolic process"/>
    <property type="evidence" value="ECO:0007669"/>
    <property type="project" value="TreeGrafter"/>
</dbReference>
<dbReference type="SUPFAM" id="SSF56801">
    <property type="entry name" value="Acetyl-CoA synthetase-like"/>
    <property type="match status" value="1"/>
</dbReference>
<dbReference type="InterPro" id="IPR001031">
    <property type="entry name" value="Thioesterase"/>
</dbReference>
<accession>A0A2N9M9X4</accession>
<gene>
    <name evidence="6" type="ORF">SBA5_970015</name>
</gene>
<dbReference type="Gene3D" id="3.40.50.12780">
    <property type="entry name" value="N-terminal domain of ligase-like"/>
    <property type="match status" value="1"/>
</dbReference>
<evidence type="ECO:0000313" key="6">
    <source>
        <dbReference type="EMBL" id="SPE32290.1"/>
    </source>
</evidence>
<proteinExistence type="inferred from homology"/>
<dbReference type="InterPro" id="IPR036736">
    <property type="entry name" value="ACP-like_sf"/>
</dbReference>
<dbReference type="OrthoDB" id="110547at2"/>
<keyword evidence="2" id="KW-0596">Phosphopantetheine</keyword>
<dbReference type="EMBL" id="OKRB01000160">
    <property type="protein sequence ID" value="SPE32290.1"/>
    <property type="molecule type" value="Genomic_DNA"/>
</dbReference>
<dbReference type="InterPro" id="IPR000873">
    <property type="entry name" value="AMP-dep_synth/lig_dom"/>
</dbReference>
<dbReference type="Pfam" id="PF00975">
    <property type="entry name" value="Thioesterase"/>
    <property type="match status" value="1"/>
</dbReference>
<dbReference type="SUPFAM" id="SSF47336">
    <property type="entry name" value="ACP-like"/>
    <property type="match status" value="1"/>
</dbReference>
<dbReference type="PANTHER" id="PTHR43201">
    <property type="entry name" value="ACYL-COA SYNTHETASE"/>
    <property type="match status" value="1"/>
</dbReference>
<keyword evidence="4 6" id="KW-0436">Ligase</keyword>
<dbReference type="PROSITE" id="PS50075">
    <property type="entry name" value="CARRIER"/>
    <property type="match status" value="1"/>
</dbReference>
<dbReference type="Gene3D" id="3.40.50.1820">
    <property type="entry name" value="alpha/beta hydrolase"/>
    <property type="match status" value="1"/>
</dbReference>
<organism evidence="6 7">
    <name type="scientific">Candidatus Sulfuritelmatomonas gaucii</name>
    <dbReference type="NCBI Taxonomy" id="2043161"/>
    <lineage>
        <taxon>Bacteria</taxon>
        <taxon>Pseudomonadati</taxon>
        <taxon>Acidobacteriota</taxon>
        <taxon>Terriglobia</taxon>
        <taxon>Terriglobales</taxon>
        <taxon>Acidobacteriaceae</taxon>
        <taxon>Candidatus Sulfuritelmatomonas</taxon>
    </lineage>
</organism>